<accession>A0A255H0G7</accession>
<evidence type="ECO:0000313" key="2">
    <source>
        <dbReference type="Proteomes" id="UP000216311"/>
    </source>
</evidence>
<keyword evidence="2" id="KW-1185">Reference proteome</keyword>
<sequence>MSTQLIGLAVLALTVGLIVLALQLNHRRARTVGESSDPDTRRLLVDLRHARDRQWRSEAAAPERRRDELVQFQLQSLRQ</sequence>
<dbReference type="RefSeq" id="WP_094364137.1">
    <property type="nucleotide sequence ID" value="NZ_NMVQ01000018.1"/>
</dbReference>
<comment type="caution">
    <text evidence="1">The sequence shown here is derived from an EMBL/GenBank/DDBJ whole genome shotgun (WGS) entry which is preliminary data.</text>
</comment>
<proteinExistence type="predicted"/>
<reference evidence="1 2" key="1">
    <citation type="submission" date="2017-07" db="EMBL/GenBank/DDBJ databases">
        <title>Draft whole genome sequences of clinical Proprionibacteriaceae strains.</title>
        <authorList>
            <person name="Bernier A.-M."/>
            <person name="Bernard K."/>
            <person name="Domingo M.-C."/>
        </authorList>
    </citation>
    <scope>NUCLEOTIDE SEQUENCE [LARGE SCALE GENOMIC DNA]</scope>
    <source>
        <strain evidence="1 2">NML 130396</strain>
    </source>
</reference>
<dbReference type="Proteomes" id="UP000216311">
    <property type="component" value="Unassembled WGS sequence"/>
</dbReference>
<dbReference type="EMBL" id="NMVQ01000018">
    <property type="protein sequence ID" value="OYO21245.1"/>
    <property type="molecule type" value="Genomic_DNA"/>
</dbReference>
<dbReference type="AlphaFoldDB" id="A0A255H0G7"/>
<name>A0A255H0G7_9ACTN</name>
<gene>
    <name evidence="1" type="ORF">CGZ93_10695</name>
</gene>
<protein>
    <submittedName>
        <fullName evidence="1">Uncharacterized protein</fullName>
    </submittedName>
</protein>
<dbReference type="OrthoDB" id="9957131at2"/>
<evidence type="ECO:0000313" key="1">
    <source>
        <dbReference type="EMBL" id="OYO21245.1"/>
    </source>
</evidence>
<organism evidence="1 2">
    <name type="scientific">Enemella dayhoffiae</name>
    <dbReference type="NCBI Taxonomy" id="2016507"/>
    <lineage>
        <taxon>Bacteria</taxon>
        <taxon>Bacillati</taxon>
        <taxon>Actinomycetota</taxon>
        <taxon>Actinomycetes</taxon>
        <taxon>Propionibacteriales</taxon>
        <taxon>Propionibacteriaceae</taxon>
        <taxon>Enemella</taxon>
    </lineage>
</organism>